<comment type="caution">
    <text evidence="2">The sequence shown here is derived from an EMBL/GenBank/DDBJ whole genome shotgun (WGS) entry which is preliminary data.</text>
</comment>
<dbReference type="RefSeq" id="WP_075133609.1">
    <property type="nucleotide sequence ID" value="NZ_MSIF01000006.1"/>
</dbReference>
<dbReference type="OrthoDB" id="9799092at2"/>
<evidence type="ECO:0000259" key="1">
    <source>
        <dbReference type="PROSITE" id="PS51186"/>
    </source>
</evidence>
<proteinExistence type="predicted"/>
<dbReference type="PROSITE" id="PS51186">
    <property type="entry name" value="GNAT"/>
    <property type="match status" value="1"/>
</dbReference>
<protein>
    <recommendedName>
        <fullName evidence="1">N-acetyltransferase domain-containing protein</fullName>
    </recommendedName>
</protein>
<name>A0A7Z0WM43_9PSEU</name>
<reference evidence="2 3" key="1">
    <citation type="submission" date="2016-12" db="EMBL/GenBank/DDBJ databases">
        <title>The draft genome sequence of Actinophytocola xinjiangensis.</title>
        <authorList>
            <person name="Wang W."/>
            <person name="Yuan L."/>
        </authorList>
    </citation>
    <scope>NUCLEOTIDE SEQUENCE [LARGE SCALE GENOMIC DNA]</scope>
    <source>
        <strain evidence="2 3">CGMCC 4.4663</strain>
    </source>
</reference>
<dbReference type="InterPro" id="IPR000182">
    <property type="entry name" value="GNAT_dom"/>
</dbReference>
<dbReference type="GO" id="GO:0016747">
    <property type="term" value="F:acyltransferase activity, transferring groups other than amino-acyl groups"/>
    <property type="evidence" value="ECO:0007669"/>
    <property type="project" value="InterPro"/>
</dbReference>
<gene>
    <name evidence="2" type="ORF">BLA60_15720</name>
</gene>
<feature type="domain" description="N-acetyltransferase" evidence="1">
    <location>
        <begin position="2"/>
        <end position="194"/>
    </location>
</feature>
<organism evidence="2 3">
    <name type="scientific">Actinophytocola xinjiangensis</name>
    <dbReference type="NCBI Taxonomy" id="485602"/>
    <lineage>
        <taxon>Bacteria</taxon>
        <taxon>Bacillati</taxon>
        <taxon>Actinomycetota</taxon>
        <taxon>Actinomycetes</taxon>
        <taxon>Pseudonocardiales</taxon>
        <taxon>Pseudonocardiaceae</taxon>
    </lineage>
</organism>
<accession>A0A7Z0WM43</accession>
<dbReference type="EMBL" id="MSIF01000006">
    <property type="protein sequence ID" value="OLF10620.1"/>
    <property type="molecule type" value="Genomic_DNA"/>
</dbReference>
<dbReference type="Gene3D" id="3.40.630.30">
    <property type="match status" value="1"/>
</dbReference>
<dbReference type="InterPro" id="IPR016181">
    <property type="entry name" value="Acyl_CoA_acyltransferase"/>
</dbReference>
<dbReference type="Proteomes" id="UP000185696">
    <property type="component" value="Unassembled WGS sequence"/>
</dbReference>
<sequence length="196" mass="21919">MTEVRRADELDEHTRAGLGKIFVDGFGEHLDFFAKDHDRLAGALTHALVPSLFHVALVDGRPAAIAACTDGVRLSFRHDGRILRRELGTVRGALADQVFRRTFQKPWTTTTSGKASIEFVATATEFRGRGVATALISHLLTLPEYHTYVLEEVADTNAPAIALYQKLGFREFTRKKVRHFGRTGINYYASFTLEQK</sequence>
<dbReference type="Pfam" id="PF00583">
    <property type="entry name" value="Acetyltransf_1"/>
    <property type="match status" value="1"/>
</dbReference>
<evidence type="ECO:0000313" key="3">
    <source>
        <dbReference type="Proteomes" id="UP000185696"/>
    </source>
</evidence>
<dbReference type="AlphaFoldDB" id="A0A7Z0WM43"/>
<dbReference type="SUPFAM" id="SSF55729">
    <property type="entry name" value="Acyl-CoA N-acyltransferases (Nat)"/>
    <property type="match status" value="1"/>
</dbReference>
<evidence type="ECO:0000313" key="2">
    <source>
        <dbReference type="EMBL" id="OLF10620.1"/>
    </source>
</evidence>
<keyword evidence="3" id="KW-1185">Reference proteome</keyword>